<dbReference type="EC" id="3.1.3.12" evidence="3"/>
<dbReference type="STRING" id="335973.SAMN04488693_105224"/>
<dbReference type="OrthoDB" id="9816160at2"/>
<dbReference type="PANTHER" id="PTHR43768">
    <property type="entry name" value="TREHALOSE 6-PHOSPHATE PHOSPHATASE"/>
    <property type="match status" value="1"/>
</dbReference>
<accession>A0A1G8HJ66</accession>
<dbReference type="EMBL" id="FNDT01000005">
    <property type="protein sequence ID" value="SDI06602.1"/>
    <property type="molecule type" value="Genomic_DNA"/>
</dbReference>
<dbReference type="InterPro" id="IPR044651">
    <property type="entry name" value="OTSB-like"/>
</dbReference>
<dbReference type="Pfam" id="PF02358">
    <property type="entry name" value="Trehalose_PPase"/>
    <property type="match status" value="1"/>
</dbReference>
<comment type="catalytic activity">
    <reaction evidence="3">
        <text>alpha,alpha-trehalose 6-phosphate + H2O = alpha,alpha-trehalose + phosphate</text>
        <dbReference type="Rhea" id="RHEA:23420"/>
        <dbReference type="ChEBI" id="CHEBI:15377"/>
        <dbReference type="ChEBI" id="CHEBI:16551"/>
        <dbReference type="ChEBI" id="CHEBI:43474"/>
        <dbReference type="ChEBI" id="CHEBI:58429"/>
        <dbReference type="EC" id="3.1.3.12"/>
    </reaction>
</comment>
<protein>
    <recommendedName>
        <fullName evidence="3">Trehalose 6-phosphate phosphatase</fullName>
        <ecNumber evidence="3">3.1.3.12</ecNumber>
    </recommendedName>
</protein>
<dbReference type="Gene3D" id="3.40.50.1000">
    <property type="entry name" value="HAD superfamily/HAD-like"/>
    <property type="match status" value="1"/>
</dbReference>
<evidence type="ECO:0000313" key="4">
    <source>
        <dbReference type="EMBL" id="SDI06602.1"/>
    </source>
</evidence>
<gene>
    <name evidence="4" type="ORF">SAMN04488693_105224</name>
</gene>
<dbReference type="InterPro" id="IPR003337">
    <property type="entry name" value="Trehalose_PPase"/>
</dbReference>
<name>A0A1G8HJ66_9MICC</name>
<dbReference type="SUPFAM" id="SSF56784">
    <property type="entry name" value="HAD-like"/>
    <property type="match status" value="1"/>
</dbReference>
<dbReference type="InterPro" id="IPR036412">
    <property type="entry name" value="HAD-like_sf"/>
</dbReference>
<sequence>MSEPLSPELLSALATAAATDTLLVALDFDGTMSPLVDRAEDARALPGSAAALRELAQIPRTTTALISGRALDSLRAVASPEPETLLIGSHGAETWTGPDGAPLELTPSQTEILQRATDAVRKVVDAHPGTLLELKPAGVVLHTRTADAETAEAAASVARTEVSSLDGVHLSDGKNVLELSVVQADKGTGLESLRQLVGATAVVFAGDDVTDEHALKTLTAPDVGIKVGDGETAANYRIESPEQLVQVLEELVTLRRAGARA</sequence>
<keyword evidence="3" id="KW-0460">Magnesium</keyword>
<dbReference type="NCBIfam" id="TIGR00685">
    <property type="entry name" value="T6PP"/>
    <property type="match status" value="1"/>
</dbReference>
<dbReference type="GO" id="GO:0046872">
    <property type="term" value="F:metal ion binding"/>
    <property type="evidence" value="ECO:0007669"/>
    <property type="project" value="UniProtKB-KW"/>
</dbReference>
<evidence type="ECO:0000256" key="2">
    <source>
        <dbReference type="ARBA" id="ARBA00024179"/>
    </source>
</evidence>
<evidence type="ECO:0000256" key="3">
    <source>
        <dbReference type="RuleBase" id="RU361117"/>
    </source>
</evidence>
<proteinExistence type="inferred from homology"/>
<comment type="function">
    <text evidence="2 3">Removes the phosphate from trehalose 6-phosphate to produce free trehalose.</text>
</comment>
<dbReference type="Proteomes" id="UP000199258">
    <property type="component" value="Unassembled WGS sequence"/>
</dbReference>
<comment type="similarity">
    <text evidence="3">Belongs to the trehalose phosphatase family.</text>
</comment>
<keyword evidence="5" id="KW-1185">Reference proteome</keyword>
<dbReference type="GO" id="GO:0005992">
    <property type="term" value="P:trehalose biosynthetic process"/>
    <property type="evidence" value="ECO:0007669"/>
    <property type="project" value="UniProtKB-UniPathway"/>
</dbReference>
<dbReference type="InterPro" id="IPR023214">
    <property type="entry name" value="HAD_sf"/>
</dbReference>
<evidence type="ECO:0000256" key="1">
    <source>
        <dbReference type="ARBA" id="ARBA00022801"/>
    </source>
</evidence>
<dbReference type="GO" id="GO:0004805">
    <property type="term" value="F:trehalose-phosphatase activity"/>
    <property type="evidence" value="ECO:0007669"/>
    <property type="project" value="UniProtKB-EC"/>
</dbReference>
<dbReference type="RefSeq" id="WP_090585853.1">
    <property type="nucleotide sequence ID" value="NZ_FNDT01000005.1"/>
</dbReference>
<dbReference type="AlphaFoldDB" id="A0A1G8HJ66"/>
<organism evidence="4 5">
    <name type="scientific">Arthrobacter subterraneus</name>
    <dbReference type="NCBI Taxonomy" id="335973"/>
    <lineage>
        <taxon>Bacteria</taxon>
        <taxon>Bacillati</taxon>
        <taxon>Actinomycetota</taxon>
        <taxon>Actinomycetes</taxon>
        <taxon>Micrococcales</taxon>
        <taxon>Micrococcaceae</taxon>
        <taxon>Arthrobacter</taxon>
    </lineage>
</organism>
<reference evidence="4 5" key="1">
    <citation type="submission" date="2016-10" db="EMBL/GenBank/DDBJ databases">
        <authorList>
            <person name="de Groot N.N."/>
        </authorList>
    </citation>
    <scope>NUCLEOTIDE SEQUENCE [LARGE SCALE GENOMIC DNA]</scope>
    <source>
        <strain evidence="4 5">NP_1H</strain>
    </source>
</reference>
<comment type="cofactor">
    <cofactor evidence="3">
        <name>Mg(2+)</name>
        <dbReference type="ChEBI" id="CHEBI:18420"/>
    </cofactor>
</comment>
<evidence type="ECO:0000313" key="5">
    <source>
        <dbReference type="Proteomes" id="UP000199258"/>
    </source>
</evidence>
<keyword evidence="1 3" id="KW-0378">Hydrolase</keyword>
<dbReference type="PANTHER" id="PTHR43768:SF3">
    <property type="entry name" value="TREHALOSE 6-PHOSPHATE PHOSPHATASE"/>
    <property type="match status" value="1"/>
</dbReference>
<keyword evidence="3" id="KW-0479">Metal-binding</keyword>
<comment type="pathway">
    <text evidence="3">Glycan biosynthesis; trehalose biosynthesis.</text>
</comment>
<dbReference type="UniPathway" id="UPA00299"/>
<dbReference type="Gene3D" id="3.30.70.1020">
    <property type="entry name" value="Trehalose-6-phosphate phosphatase related protein, domain 2"/>
    <property type="match status" value="1"/>
</dbReference>